<evidence type="ECO:0000256" key="3">
    <source>
        <dbReference type="ARBA" id="ARBA00023235"/>
    </source>
</evidence>
<organism evidence="5 6">
    <name type="scientific">Erpetoichthys calabaricus</name>
    <name type="common">Rope fish</name>
    <name type="synonym">Calamoichthys calabaricus</name>
    <dbReference type="NCBI Taxonomy" id="27687"/>
    <lineage>
        <taxon>Eukaryota</taxon>
        <taxon>Metazoa</taxon>
        <taxon>Chordata</taxon>
        <taxon>Craniata</taxon>
        <taxon>Vertebrata</taxon>
        <taxon>Euteleostomi</taxon>
        <taxon>Actinopterygii</taxon>
        <taxon>Polypteriformes</taxon>
        <taxon>Polypteridae</taxon>
        <taxon>Erpetoichthys</taxon>
    </lineage>
</organism>
<dbReference type="InterPro" id="IPR029045">
    <property type="entry name" value="ClpP/crotonase-like_dom_sf"/>
</dbReference>
<dbReference type="PROSITE" id="PS51228">
    <property type="entry name" value="ACB_2"/>
    <property type="match status" value="1"/>
</dbReference>
<dbReference type="GO" id="GO:0000062">
    <property type="term" value="F:fatty-acyl-CoA binding"/>
    <property type="evidence" value="ECO:0007669"/>
    <property type="project" value="InterPro"/>
</dbReference>
<sequence>MAASISLLKHCFMVKTGRHLKNLPIVHLHITSTMKRASEHDFNLAKERLKTLKKDPGNEIKLQIYALFKQATQGPCNAPKPGMLDFVNKAKWDAWNSLGGLPQEQARHKYVDLVSSLMLAEAPNQTADSAVDGTSKYETIQLTTENNITTIRLNRPNKKNAITVEMYKEIMQALKQAAEEDSVLTVLTGNGDYYCSGNDLNNFMNVPPDNIKHMAKDSGELLRNFVNSFIDFPKPLISLVNGPAVGVSVTLLGLFDIVYATDRATFHTPFSQLGQSPEGCSSYIFPKIMGSAKANEVLLFNKKLTAREACSLGLVTEVFPDSTFQKEAWARVKAYATLPKNSLAYSKQLIREVEKEKLHKVNTQECERLVERWTSDECVNAIMSFFQNKAKL</sequence>
<dbReference type="GeneTree" id="ENSGT00940000155105"/>
<evidence type="ECO:0000256" key="1">
    <source>
        <dbReference type="ARBA" id="ARBA00004275"/>
    </source>
</evidence>
<dbReference type="Ensembl" id="ENSECRT00000003469.1">
    <property type="protein sequence ID" value="ENSECRP00000003411.1"/>
    <property type="gene ID" value="ENSECRG00000002330.1"/>
</dbReference>
<gene>
    <name evidence="5" type="primary">ECI2</name>
    <name evidence="5" type="synonym">eci2</name>
</gene>
<evidence type="ECO:0000259" key="4">
    <source>
        <dbReference type="PROSITE" id="PS51228"/>
    </source>
</evidence>
<dbReference type="InterPro" id="IPR035984">
    <property type="entry name" value="Acyl-CoA-binding_sf"/>
</dbReference>
<name>A0A8C4RJ62_ERPCA</name>
<dbReference type="GeneID" id="114653559"/>
<dbReference type="CTD" id="10455"/>
<dbReference type="PANTHER" id="PTHR43684:SF1">
    <property type="entry name" value="ENOYL-COA DELTA ISOMERASE 2"/>
    <property type="match status" value="1"/>
</dbReference>
<dbReference type="InterPro" id="IPR001753">
    <property type="entry name" value="Enoyl-CoA_hydra/iso"/>
</dbReference>
<accession>A0A8C4RJ62</accession>
<dbReference type="AlphaFoldDB" id="A0A8C4RJ62"/>
<reference evidence="5" key="2">
    <citation type="submission" date="2025-08" db="UniProtKB">
        <authorList>
            <consortium name="Ensembl"/>
        </authorList>
    </citation>
    <scope>IDENTIFICATION</scope>
</reference>
<dbReference type="PROSITE" id="PS00880">
    <property type="entry name" value="ACB_1"/>
    <property type="match status" value="1"/>
</dbReference>
<dbReference type="SUPFAM" id="SSF47027">
    <property type="entry name" value="Acyl-CoA binding protein"/>
    <property type="match status" value="1"/>
</dbReference>
<feature type="domain" description="ACB" evidence="4">
    <location>
        <begin position="38"/>
        <end position="123"/>
    </location>
</feature>
<dbReference type="InterPro" id="IPR051053">
    <property type="entry name" value="ECH/Chromodomain_protein"/>
</dbReference>
<dbReference type="Gene3D" id="1.20.80.10">
    <property type="match status" value="1"/>
</dbReference>
<protein>
    <submittedName>
        <fullName evidence="5">Enoyl-CoA delta isomerase 2</fullName>
    </submittedName>
</protein>
<dbReference type="Proteomes" id="UP000694620">
    <property type="component" value="Chromosome 6"/>
</dbReference>
<reference evidence="5" key="3">
    <citation type="submission" date="2025-09" db="UniProtKB">
        <authorList>
            <consortium name="Ensembl"/>
        </authorList>
    </citation>
    <scope>IDENTIFICATION</scope>
</reference>
<dbReference type="PRINTS" id="PR00689">
    <property type="entry name" value="ACOABINDINGP"/>
</dbReference>
<dbReference type="InterPro" id="IPR022408">
    <property type="entry name" value="Acyl-CoA-binding_prot_CS"/>
</dbReference>
<evidence type="ECO:0000256" key="2">
    <source>
        <dbReference type="ARBA" id="ARBA00023140"/>
    </source>
</evidence>
<dbReference type="SUPFAM" id="SSF52096">
    <property type="entry name" value="ClpP/crotonase"/>
    <property type="match status" value="1"/>
</dbReference>
<dbReference type="OrthoDB" id="409763at2759"/>
<dbReference type="PANTHER" id="PTHR43684">
    <property type="match status" value="1"/>
</dbReference>
<comment type="subcellular location">
    <subcellularLocation>
        <location evidence="1">Peroxisome</location>
    </subcellularLocation>
</comment>
<dbReference type="CDD" id="cd00435">
    <property type="entry name" value="ACBP"/>
    <property type="match status" value="1"/>
</dbReference>
<dbReference type="GO" id="GO:0005739">
    <property type="term" value="C:mitochondrion"/>
    <property type="evidence" value="ECO:0007669"/>
    <property type="project" value="TreeGrafter"/>
</dbReference>
<dbReference type="GO" id="GO:0004165">
    <property type="term" value="F:delta(3)-delta(2)-enoyl-CoA isomerase activity"/>
    <property type="evidence" value="ECO:0007669"/>
    <property type="project" value="UniProtKB-ARBA"/>
</dbReference>
<dbReference type="Gene3D" id="3.90.226.10">
    <property type="entry name" value="2-enoyl-CoA Hydratase, Chain A, domain 1"/>
    <property type="match status" value="1"/>
</dbReference>
<proteinExistence type="predicted"/>
<dbReference type="Pfam" id="PF00887">
    <property type="entry name" value="ACBP"/>
    <property type="match status" value="1"/>
</dbReference>
<dbReference type="FunFam" id="3.90.226.10:FF:000084">
    <property type="entry name" value="Enoyl-CoA delta isomerase 2, mitochondrial"/>
    <property type="match status" value="1"/>
</dbReference>
<keyword evidence="6" id="KW-1185">Reference proteome</keyword>
<dbReference type="CDD" id="cd06558">
    <property type="entry name" value="crotonase-like"/>
    <property type="match status" value="1"/>
</dbReference>
<dbReference type="GO" id="GO:0005777">
    <property type="term" value="C:peroxisome"/>
    <property type="evidence" value="ECO:0007669"/>
    <property type="project" value="UniProtKB-SubCell"/>
</dbReference>
<dbReference type="InterPro" id="IPR000582">
    <property type="entry name" value="Acyl-CoA-binding_protein"/>
</dbReference>
<evidence type="ECO:0000313" key="6">
    <source>
        <dbReference type="Proteomes" id="UP000694620"/>
    </source>
</evidence>
<dbReference type="RefSeq" id="XP_028659779.1">
    <property type="nucleotide sequence ID" value="XM_028803946.2"/>
</dbReference>
<dbReference type="Pfam" id="PF00378">
    <property type="entry name" value="ECH_1"/>
    <property type="match status" value="1"/>
</dbReference>
<dbReference type="InterPro" id="IPR014352">
    <property type="entry name" value="FERM/acyl-CoA-bd_prot_sf"/>
</dbReference>
<reference evidence="5" key="1">
    <citation type="submission" date="2021-06" db="EMBL/GenBank/DDBJ databases">
        <authorList>
            <consortium name="Wellcome Sanger Institute Data Sharing"/>
        </authorList>
    </citation>
    <scope>NUCLEOTIDE SEQUENCE [LARGE SCALE GENOMIC DNA]</scope>
</reference>
<keyword evidence="2" id="KW-0576">Peroxisome</keyword>
<dbReference type="InterPro" id="IPR014748">
    <property type="entry name" value="Enoyl-CoA_hydra_C"/>
</dbReference>
<keyword evidence="3" id="KW-0413">Isomerase</keyword>
<evidence type="ECO:0000313" key="5">
    <source>
        <dbReference type="Ensembl" id="ENSECRP00000003411.1"/>
    </source>
</evidence>
<dbReference type="Gene3D" id="1.10.12.10">
    <property type="entry name" value="Lyase 2-enoyl-coa Hydratase, Chain A, domain 2"/>
    <property type="match status" value="1"/>
</dbReference>